<reference evidence="1 2" key="1">
    <citation type="submission" date="2018-03" db="EMBL/GenBank/DDBJ databases">
        <title>Genome sequencing of Phreatobacter sp.</title>
        <authorList>
            <person name="Kim S.-J."/>
            <person name="Heo J."/>
            <person name="Kwon S.-W."/>
        </authorList>
    </citation>
    <scope>NUCLEOTIDE SEQUENCE [LARGE SCALE GENOMIC DNA]</scope>
    <source>
        <strain evidence="1 2">S-12</strain>
    </source>
</reference>
<dbReference type="RefSeq" id="WP_106747818.1">
    <property type="nucleotide sequence ID" value="NZ_CP027668.1"/>
</dbReference>
<name>A0A2S0N8L8_9HYPH</name>
<dbReference type="OrthoDB" id="8445391at2"/>
<sequence>MSQTDFTAAAELFANKRKSFRSRVPLKYKRFDSLAEAVRFAVEELGDDLNGINIRTENDDVSGAAIRTLYDDADYPLERKALRQAS</sequence>
<proteinExistence type="predicted"/>
<dbReference type="KEGG" id="phr:C6569_05095"/>
<protein>
    <submittedName>
        <fullName evidence="1">Uncharacterized protein</fullName>
    </submittedName>
</protein>
<evidence type="ECO:0000313" key="1">
    <source>
        <dbReference type="EMBL" id="AVO44488.1"/>
    </source>
</evidence>
<keyword evidence="2" id="KW-1185">Reference proteome</keyword>
<dbReference type="Proteomes" id="UP000237889">
    <property type="component" value="Chromosome"/>
</dbReference>
<gene>
    <name evidence="1" type="ORF">C6569_05095</name>
</gene>
<evidence type="ECO:0000313" key="2">
    <source>
        <dbReference type="Proteomes" id="UP000237889"/>
    </source>
</evidence>
<dbReference type="EMBL" id="CP027668">
    <property type="protein sequence ID" value="AVO44488.1"/>
    <property type="molecule type" value="Genomic_DNA"/>
</dbReference>
<dbReference type="AlphaFoldDB" id="A0A2S0N8L8"/>
<accession>A0A2S0N8L8</accession>
<organism evidence="1 2">
    <name type="scientific">Phreatobacter cathodiphilus</name>
    <dbReference type="NCBI Taxonomy" id="1868589"/>
    <lineage>
        <taxon>Bacteria</taxon>
        <taxon>Pseudomonadati</taxon>
        <taxon>Pseudomonadota</taxon>
        <taxon>Alphaproteobacteria</taxon>
        <taxon>Hyphomicrobiales</taxon>
        <taxon>Phreatobacteraceae</taxon>
        <taxon>Phreatobacter</taxon>
    </lineage>
</organism>